<feature type="transmembrane region" description="Helical" evidence="1">
    <location>
        <begin position="295"/>
        <end position="315"/>
    </location>
</feature>
<organism evidence="2 3">
    <name type="scientific">Oleoguttula mirabilis</name>
    <dbReference type="NCBI Taxonomy" id="1507867"/>
    <lineage>
        <taxon>Eukaryota</taxon>
        <taxon>Fungi</taxon>
        <taxon>Dikarya</taxon>
        <taxon>Ascomycota</taxon>
        <taxon>Pezizomycotina</taxon>
        <taxon>Dothideomycetes</taxon>
        <taxon>Dothideomycetidae</taxon>
        <taxon>Mycosphaerellales</taxon>
        <taxon>Teratosphaeriaceae</taxon>
        <taxon>Oleoguttula</taxon>
    </lineage>
</organism>
<sequence>MQYSALPTQQGYAAYSLSAFDYHDPSMTTSNDCSYSVGSLNMKASHQSLRSVESADFPYDRALKTRNTCIAALIFCWIAGLAVLGFGIYILWIIHTGAAERNYWQLPHMVAEGIPLAINLCVTLIVETTGYIHTASLRWSLQREGKLTFNSNLRLLSFSRTSAPNAWYSNFIVLACITLAYASSSLAFWHSNKATDIGALFALEVDYVTVGGLSFFFLGLCILGLAGMSTWALCATKIPSWSSSPLDTAYAAMHAGNIRRHPFRCMMSVHDARKPPAPTYPSARQKGAWRAHWEVRWVLILLWVLVILCFAWAGIIKHLIPFFSPETPGFGSWSLVPDVHTSQLSFAPAISNKFANALAIIALYAALQGPLTFGLHCAELQVNLSRDEAFWRKATRPRTGCRLEDYDSVKAAFTSWQSLTLAGFKTVLHWCFGLSVQVLNGRVYFGAVQIVYLALLSSILASYVTYISARRPKAPQPAAFGHLQTLVNLVDEWSAVLYWGHKSDGYPASPACHAGTAASALPSVKEAPYCG</sequence>
<feature type="transmembrane region" description="Helical" evidence="1">
    <location>
        <begin position="167"/>
        <end position="190"/>
    </location>
</feature>
<gene>
    <name evidence="2" type="ORF">LTR36_010101</name>
</gene>
<keyword evidence="1" id="KW-0472">Membrane</keyword>
<keyword evidence="1" id="KW-1133">Transmembrane helix</keyword>
<comment type="caution">
    <text evidence="2">The sequence shown here is derived from an EMBL/GenBank/DDBJ whole genome shotgun (WGS) entry which is preliminary data.</text>
</comment>
<dbReference type="EMBL" id="JAVFHQ010000008">
    <property type="protein sequence ID" value="KAK4548231.1"/>
    <property type="molecule type" value="Genomic_DNA"/>
</dbReference>
<keyword evidence="3" id="KW-1185">Reference proteome</keyword>
<keyword evidence="1" id="KW-0812">Transmembrane</keyword>
<reference evidence="2 3" key="1">
    <citation type="submission" date="2021-11" db="EMBL/GenBank/DDBJ databases">
        <title>Black yeast isolated from Biological Soil Crust.</title>
        <authorList>
            <person name="Kurbessoian T."/>
        </authorList>
    </citation>
    <scope>NUCLEOTIDE SEQUENCE [LARGE SCALE GENOMIC DNA]</scope>
    <source>
        <strain evidence="2 3">CCFEE 5522</strain>
    </source>
</reference>
<feature type="transmembrane region" description="Helical" evidence="1">
    <location>
        <begin position="114"/>
        <end position="133"/>
    </location>
</feature>
<dbReference type="Proteomes" id="UP001324427">
    <property type="component" value="Unassembled WGS sequence"/>
</dbReference>
<proteinExistence type="predicted"/>
<evidence type="ECO:0000313" key="2">
    <source>
        <dbReference type="EMBL" id="KAK4548231.1"/>
    </source>
</evidence>
<evidence type="ECO:0000313" key="3">
    <source>
        <dbReference type="Proteomes" id="UP001324427"/>
    </source>
</evidence>
<feature type="transmembrane region" description="Helical" evidence="1">
    <location>
        <begin position="443"/>
        <end position="466"/>
    </location>
</feature>
<feature type="transmembrane region" description="Helical" evidence="1">
    <location>
        <begin position="210"/>
        <end position="234"/>
    </location>
</feature>
<evidence type="ECO:0000256" key="1">
    <source>
        <dbReference type="SAM" id="Phobius"/>
    </source>
</evidence>
<feature type="transmembrane region" description="Helical" evidence="1">
    <location>
        <begin position="70"/>
        <end position="94"/>
    </location>
</feature>
<accession>A0AAV9JS58</accession>
<protein>
    <submittedName>
        <fullName evidence="2">Uncharacterized protein</fullName>
    </submittedName>
</protein>
<name>A0AAV9JS58_9PEZI</name>
<dbReference type="AlphaFoldDB" id="A0AAV9JS58"/>